<dbReference type="OrthoDB" id="2862635at2759"/>
<dbReference type="EMBL" id="JAPQKQ010000006">
    <property type="protein sequence ID" value="KAJ5193184.1"/>
    <property type="molecule type" value="Genomic_DNA"/>
</dbReference>
<proteinExistence type="predicted"/>
<name>A0A9W9J9V0_9EURO</name>
<sequence>MTAKEEKQSELNSSLGPVPPTLPNGDQPEAQVGSNEDPSPWKIPSKRQEDGVSAKPKCAIYFSTLMRARWGLFGLQKPLLHDNPNGILRVLGQYSMKIATQDARTVDTHLYGRLAAVEVGREYDSLVAKARLDGMSEADSREFASLKLVLEGVQKATKPISQTQDLQDLHHDELIWTMKRSISIARRWKDLVDTIGVPEVALICNYDQEEIEREGLPAPAIESVSDEQYASLRTKLLDPSLDLRETCLKLHGLVGMIQRLKGLDESEIRTFLAEEIEQRVRDVLGKSNDGLLDFPEEEEDEDDESMADAEISQDMEVAGLDALKGIDFSRI</sequence>
<dbReference type="Proteomes" id="UP001150942">
    <property type="component" value="Unassembled WGS sequence"/>
</dbReference>
<reference evidence="2" key="2">
    <citation type="journal article" date="2023" name="IMA Fungus">
        <title>Comparative genomic study of the Penicillium genus elucidates a diverse pangenome and 15 lateral gene transfer events.</title>
        <authorList>
            <person name="Petersen C."/>
            <person name="Sorensen T."/>
            <person name="Nielsen M.R."/>
            <person name="Sondergaard T.E."/>
            <person name="Sorensen J.L."/>
            <person name="Fitzpatrick D.A."/>
            <person name="Frisvad J.C."/>
            <person name="Nielsen K.L."/>
        </authorList>
    </citation>
    <scope>NUCLEOTIDE SEQUENCE</scope>
    <source>
        <strain evidence="2">IBT 20477</strain>
    </source>
</reference>
<accession>A0A9W9J9V0</accession>
<organism evidence="2 3">
    <name type="scientific">Penicillium cf. viridicatum</name>
    <dbReference type="NCBI Taxonomy" id="2972119"/>
    <lineage>
        <taxon>Eukaryota</taxon>
        <taxon>Fungi</taxon>
        <taxon>Dikarya</taxon>
        <taxon>Ascomycota</taxon>
        <taxon>Pezizomycotina</taxon>
        <taxon>Eurotiomycetes</taxon>
        <taxon>Eurotiomycetidae</taxon>
        <taxon>Eurotiales</taxon>
        <taxon>Aspergillaceae</taxon>
        <taxon>Penicillium</taxon>
    </lineage>
</organism>
<reference evidence="2" key="1">
    <citation type="submission" date="2022-11" db="EMBL/GenBank/DDBJ databases">
        <authorList>
            <person name="Petersen C."/>
        </authorList>
    </citation>
    <scope>NUCLEOTIDE SEQUENCE</scope>
    <source>
        <strain evidence="2">IBT 20477</strain>
    </source>
</reference>
<feature type="region of interest" description="Disordered" evidence="1">
    <location>
        <begin position="1"/>
        <end position="50"/>
    </location>
</feature>
<evidence type="ECO:0000256" key="1">
    <source>
        <dbReference type="SAM" id="MobiDB-lite"/>
    </source>
</evidence>
<evidence type="ECO:0000313" key="3">
    <source>
        <dbReference type="Proteomes" id="UP001150942"/>
    </source>
</evidence>
<evidence type="ECO:0000313" key="2">
    <source>
        <dbReference type="EMBL" id="KAJ5193184.1"/>
    </source>
</evidence>
<protein>
    <submittedName>
        <fullName evidence="2">Uncharacterized protein</fullName>
    </submittedName>
</protein>
<gene>
    <name evidence="2" type="ORF">N7449_009326</name>
</gene>
<keyword evidence="3" id="KW-1185">Reference proteome</keyword>
<comment type="caution">
    <text evidence="2">The sequence shown here is derived from an EMBL/GenBank/DDBJ whole genome shotgun (WGS) entry which is preliminary data.</text>
</comment>
<dbReference type="AlphaFoldDB" id="A0A9W9J9V0"/>